<protein>
    <submittedName>
        <fullName evidence="1">Uncharacterized protein</fullName>
    </submittedName>
</protein>
<accession>A0A4R9H6L2</accession>
<keyword evidence="2" id="KW-1185">Reference proteome</keyword>
<evidence type="ECO:0000313" key="1">
    <source>
        <dbReference type="EMBL" id="TGK41236.1"/>
    </source>
</evidence>
<dbReference type="Proteomes" id="UP000298097">
    <property type="component" value="Unassembled WGS sequence"/>
</dbReference>
<dbReference type="OrthoDB" id="336344at2"/>
<dbReference type="RefSeq" id="WP_135773487.1">
    <property type="nucleotide sequence ID" value="NZ_RQEY01000012.1"/>
</dbReference>
<reference evidence="1" key="1">
    <citation type="journal article" date="2019" name="PLoS Negl. Trop. Dis.">
        <title>Revisiting the worldwide diversity of Leptospira species in the environment.</title>
        <authorList>
            <person name="Vincent A.T."/>
            <person name="Schiettekatte O."/>
            <person name="Bourhy P."/>
            <person name="Veyrier F.J."/>
            <person name="Picardeau M."/>
        </authorList>
    </citation>
    <scope>NUCLEOTIDE SEQUENCE [LARGE SCALE GENOMIC DNA]</scope>
    <source>
        <strain evidence="1">201800301</strain>
    </source>
</reference>
<proteinExistence type="predicted"/>
<gene>
    <name evidence="1" type="ORF">EHO65_07340</name>
</gene>
<sequence>MDRENHLIDFLPQFNSTDPIFKELFADPTRPEFEPITNINDINKGSIYNSLEWHLRYQDKAAESSTLSKAQGYFLKDWAELLGIVRPKGFSDEEFIGYIIGYVLSNQSTTPKISEIFPSPNFYVLRSDEFGFASDVSALDLGIAQPGPGTKAVSSIVTPERGLIYILTIDYANISDLQITKVNRIKAAGTIVYIGLITDN</sequence>
<name>A0A4R9H6L2_9LEPT</name>
<dbReference type="AlphaFoldDB" id="A0A4R9H6L2"/>
<organism evidence="1 2">
    <name type="scientific">Leptospira andrefontaineae</name>
    <dbReference type="NCBI Taxonomy" id="2484976"/>
    <lineage>
        <taxon>Bacteria</taxon>
        <taxon>Pseudomonadati</taxon>
        <taxon>Spirochaetota</taxon>
        <taxon>Spirochaetia</taxon>
        <taxon>Leptospirales</taxon>
        <taxon>Leptospiraceae</taxon>
        <taxon>Leptospira</taxon>
    </lineage>
</organism>
<dbReference type="EMBL" id="RQEY01000012">
    <property type="protein sequence ID" value="TGK41236.1"/>
    <property type="molecule type" value="Genomic_DNA"/>
</dbReference>
<evidence type="ECO:0000313" key="2">
    <source>
        <dbReference type="Proteomes" id="UP000298097"/>
    </source>
</evidence>
<comment type="caution">
    <text evidence="1">The sequence shown here is derived from an EMBL/GenBank/DDBJ whole genome shotgun (WGS) entry which is preliminary data.</text>
</comment>